<dbReference type="Gene3D" id="3.40.50.150">
    <property type="entry name" value="Vaccinia Virus protein VP39"/>
    <property type="match status" value="1"/>
</dbReference>
<dbReference type="InterPro" id="IPR029063">
    <property type="entry name" value="SAM-dependent_MTases_sf"/>
</dbReference>
<dbReference type="SUPFAM" id="SSF53335">
    <property type="entry name" value="S-adenosyl-L-methionine-dependent methyltransferases"/>
    <property type="match status" value="1"/>
</dbReference>
<evidence type="ECO:0000313" key="2">
    <source>
        <dbReference type="EMBL" id="OGF82212.1"/>
    </source>
</evidence>
<dbReference type="AlphaFoldDB" id="A0A1F5X2U6"/>
<gene>
    <name evidence="2" type="ORF">A3B18_02745</name>
</gene>
<dbReference type="GO" id="GO:0008757">
    <property type="term" value="F:S-adenosylmethionine-dependent methyltransferase activity"/>
    <property type="evidence" value="ECO:0007669"/>
    <property type="project" value="InterPro"/>
</dbReference>
<feature type="domain" description="Methyltransferase type 11" evidence="1">
    <location>
        <begin position="97"/>
        <end position="212"/>
    </location>
</feature>
<dbReference type="EMBL" id="MFIE01000027">
    <property type="protein sequence ID" value="OGF82212.1"/>
    <property type="molecule type" value="Genomic_DNA"/>
</dbReference>
<reference evidence="2 3" key="1">
    <citation type="journal article" date="2016" name="Nat. Commun.">
        <title>Thousands of microbial genomes shed light on interconnected biogeochemical processes in an aquifer system.</title>
        <authorList>
            <person name="Anantharaman K."/>
            <person name="Brown C.T."/>
            <person name="Hug L.A."/>
            <person name="Sharon I."/>
            <person name="Castelle C.J."/>
            <person name="Probst A.J."/>
            <person name="Thomas B.C."/>
            <person name="Singh A."/>
            <person name="Wilkins M.J."/>
            <person name="Karaoz U."/>
            <person name="Brodie E.L."/>
            <person name="Williams K.H."/>
            <person name="Hubbard S.S."/>
            <person name="Banfield J.F."/>
        </authorList>
    </citation>
    <scope>NUCLEOTIDE SEQUENCE [LARGE SCALE GENOMIC DNA]</scope>
</reference>
<name>A0A1F5X2U6_9BACT</name>
<protein>
    <recommendedName>
        <fullName evidence="1">Methyltransferase type 11 domain-containing protein</fullName>
    </recommendedName>
</protein>
<proteinExistence type="predicted"/>
<comment type="caution">
    <text evidence="2">The sequence shown here is derived from an EMBL/GenBank/DDBJ whole genome shotgun (WGS) entry which is preliminary data.</text>
</comment>
<dbReference type="CDD" id="cd02440">
    <property type="entry name" value="AdoMet_MTases"/>
    <property type="match status" value="1"/>
</dbReference>
<dbReference type="PANTHER" id="PTHR43591">
    <property type="entry name" value="METHYLTRANSFERASE"/>
    <property type="match status" value="1"/>
</dbReference>
<dbReference type="Pfam" id="PF08241">
    <property type="entry name" value="Methyltransf_11"/>
    <property type="match status" value="1"/>
</dbReference>
<accession>A0A1F5X2U6</accession>
<evidence type="ECO:0000259" key="1">
    <source>
        <dbReference type="Pfam" id="PF08241"/>
    </source>
</evidence>
<dbReference type="Proteomes" id="UP000178684">
    <property type="component" value="Unassembled WGS sequence"/>
</dbReference>
<sequence length="287" mass="32544">MTQAPKFSVGKIYASIVKDAFLNAVNISKIKRDRAQVLSDYEPSWKRAKGDVLKKNYKYRPMFFNGKPVMLRRIDYMKFSLEKLSEEISKIKAESVLELGSGDGFVTLAMAVMHPEVKIFRGIDLTESGIETATHNLSNPPIEALSFVSGLDAEVVRERISGRDIKFVRGDMLSLPFEENSFDTVFSRLAIEQIPDSYPSVFKEARRVAKIRAVFLEEFLEAQKNIFQRMHLKNRDFFRASFKEVERAGFKVEKFEALGLGKIEFTIGMLVCSPGGPNDFSAQSEVI</sequence>
<organism evidence="2 3">
    <name type="scientific">Candidatus Giovannonibacteria bacterium RIFCSPLOWO2_01_FULL_46_13</name>
    <dbReference type="NCBI Taxonomy" id="1798352"/>
    <lineage>
        <taxon>Bacteria</taxon>
        <taxon>Candidatus Giovannoniibacteriota</taxon>
    </lineage>
</organism>
<dbReference type="InterPro" id="IPR013216">
    <property type="entry name" value="Methyltransf_11"/>
</dbReference>
<evidence type="ECO:0000313" key="3">
    <source>
        <dbReference type="Proteomes" id="UP000178684"/>
    </source>
</evidence>